<dbReference type="RefSeq" id="WP_078109939.1">
    <property type="nucleotide sequence ID" value="NZ_CP065424.1"/>
</dbReference>
<proteinExistence type="predicted"/>
<dbReference type="Pfam" id="PF09929">
    <property type="entry name" value="DUF2161"/>
    <property type="match status" value="1"/>
</dbReference>
<evidence type="ECO:0000313" key="1">
    <source>
        <dbReference type="EMBL" id="OOP68813.1"/>
    </source>
</evidence>
<dbReference type="SUPFAM" id="SSF52980">
    <property type="entry name" value="Restriction endonuclease-like"/>
    <property type="match status" value="1"/>
</dbReference>
<sequence>MKKKTDKLYEVDLYKPIQKYFSNLGYEVYGEVNDCDITAVKDEELILIELKLRLNLDLLVQAAKRQKLTDQVYIAIPKPSYNLFSKKWRDICHLIKRLELGLILVSFFESSTKVDIIFPPTSFNRKKSMQQNKKKRQKHLLEVEGRHGDHNLGGSNKTKIMTAYKENCIQIAYYLDLYGPLTPKALREMGTGEKTLSILNKNYYGWFDRIKRGTYAISLKGKMDLNEYPQIIEYFRLSDVDQ</sequence>
<dbReference type="AlphaFoldDB" id="A0A8E2LEX8"/>
<dbReference type="Proteomes" id="UP000189761">
    <property type="component" value="Unassembled WGS sequence"/>
</dbReference>
<dbReference type="InterPro" id="IPR011335">
    <property type="entry name" value="Restrct_endonuc-II-like"/>
</dbReference>
<dbReference type="EMBL" id="MTLA01000080">
    <property type="protein sequence ID" value="OOP68813.1"/>
    <property type="molecule type" value="Genomic_DNA"/>
</dbReference>
<organism evidence="1 2">
    <name type="scientific">Heyndrickxia oleronia</name>
    <dbReference type="NCBI Taxonomy" id="38875"/>
    <lineage>
        <taxon>Bacteria</taxon>
        <taxon>Bacillati</taxon>
        <taxon>Bacillota</taxon>
        <taxon>Bacilli</taxon>
        <taxon>Bacillales</taxon>
        <taxon>Bacillaceae</taxon>
        <taxon>Heyndrickxia</taxon>
    </lineage>
</organism>
<accession>A0A8E2LEX8</accession>
<name>A0A8E2LEX8_9BACI</name>
<comment type="caution">
    <text evidence="1">The sequence shown here is derived from an EMBL/GenBank/DDBJ whole genome shotgun (WGS) entry which is preliminary data.</text>
</comment>
<gene>
    <name evidence="1" type="ORF">BWZ43_08430</name>
</gene>
<reference evidence="1 2" key="1">
    <citation type="submission" date="2017-01" db="EMBL/GenBank/DDBJ databases">
        <title>Draft genome sequence of Bacillus oleronius.</title>
        <authorList>
            <person name="Allam M."/>
        </authorList>
    </citation>
    <scope>NUCLEOTIDE SEQUENCE [LARGE SCALE GENOMIC DNA]</scope>
    <source>
        <strain evidence="1 2">DSM 9356</strain>
    </source>
</reference>
<protein>
    <submittedName>
        <fullName evidence="1">Uncharacterized protein</fullName>
    </submittedName>
</protein>
<dbReference type="InterPro" id="IPR018679">
    <property type="entry name" value="DUF2161"/>
</dbReference>
<keyword evidence="2" id="KW-1185">Reference proteome</keyword>
<evidence type="ECO:0000313" key="2">
    <source>
        <dbReference type="Proteomes" id="UP000189761"/>
    </source>
</evidence>